<dbReference type="AlphaFoldDB" id="A0A7J5APH7"/>
<evidence type="ECO:0000259" key="4">
    <source>
        <dbReference type="SMART" id="SM00563"/>
    </source>
</evidence>
<evidence type="ECO:0000256" key="2">
    <source>
        <dbReference type="ARBA" id="ARBA00022679"/>
    </source>
</evidence>
<reference evidence="5 6" key="1">
    <citation type="submission" date="2019-09" db="EMBL/GenBank/DDBJ databases">
        <authorList>
            <person name="Cao W.R."/>
        </authorList>
    </citation>
    <scope>NUCLEOTIDE SEQUENCE [LARGE SCALE GENOMIC DNA]</scope>
    <source>
        <strain evidence="6">a4</strain>
    </source>
</reference>
<feature type="domain" description="Phospholipid/glycerol acyltransferase" evidence="4">
    <location>
        <begin position="27"/>
        <end position="139"/>
    </location>
</feature>
<dbReference type="GO" id="GO:0006654">
    <property type="term" value="P:phosphatidic acid biosynthetic process"/>
    <property type="evidence" value="ECO:0007669"/>
    <property type="project" value="TreeGrafter"/>
</dbReference>
<dbReference type="SMART" id="SM00563">
    <property type="entry name" value="PlsC"/>
    <property type="match status" value="1"/>
</dbReference>
<accession>A0A7J5APH7</accession>
<gene>
    <name evidence="5" type="ORF">F7018_03985</name>
</gene>
<organism evidence="5 6">
    <name type="scientific">Tenacibaculum aiptasiae</name>
    <dbReference type="NCBI Taxonomy" id="426481"/>
    <lineage>
        <taxon>Bacteria</taxon>
        <taxon>Pseudomonadati</taxon>
        <taxon>Bacteroidota</taxon>
        <taxon>Flavobacteriia</taxon>
        <taxon>Flavobacteriales</taxon>
        <taxon>Flavobacteriaceae</taxon>
        <taxon>Tenacibaculum</taxon>
    </lineage>
</organism>
<protein>
    <submittedName>
        <fullName evidence="5">Acyltransferase</fullName>
    </submittedName>
</protein>
<evidence type="ECO:0000313" key="6">
    <source>
        <dbReference type="Proteomes" id="UP000467305"/>
    </source>
</evidence>
<dbReference type="OrthoDB" id="9796839at2"/>
<comment type="pathway">
    <text evidence="1">Lipid metabolism.</text>
</comment>
<keyword evidence="6" id="KW-1185">Reference proteome</keyword>
<evidence type="ECO:0000313" key="5">
    <source>
        <dbReference type="EMBL" id="KAB1159480.1"/>
    </source>
</evidence>
<name>A0A7J5APH7_9FLAO</name>
<dbReference type="RefSeq" id="WP_150898699.1">
    <property type="nucleotide sequence ID" value="NZ_WAAU01000008.1"/>
</dbReference>
<dbReference type="EMBL" id="WAAU01000008">
    <property type="protein sequence ID" value="KAB1159480.1"/>
    <property type="molecule type" value="Genomic_DNA"/>
</dbReference>
<dbReference type="Proteomes" id="UP000467305">
    <property type="component" value="Unassembled WGS sequence"/>
</dbReference>
<evidence type="ECO:0000256" key="1">
    <source>
        <dbReference type="ARBA" id="ARBA00005189"/>
    </source>
</evidence>
<sequence length="184" mass="21381">MISKFIYTKVLGWKLEGSFPENLKKYVVIGAPHTSWKDFPIAILARNSWGVPINFIAKKSLFKPPFGFIFRWLGGRPVDRTKTSNKVDAIVAVFNKHDEFRLALSPEGTRQKVKSWKTGFYYIAKGANVPIVMFTFDFENKTVRVSEPYYTTDDMDKDFKHFYNYYRNVKGAKPELFVVPDEVE</sequence>
<dbReference type="SUPFAM" id="SSF69593">
    <property type="entry name" value="Glycerol-3-phosphate (1)-acyltransferase"/>
    <property type="match status" value="1"/>
</dbReference>
<comment type="caution">
    <text evidence="5">The sequence shown here is derived from an EMBL/GenBank/DDBJ whole genome shotgun (WGS) entry which is preliminary data.</text>
</comment>
<dbReference type="PANTHER" id="PTHR10434:SF9">
    <property type="entry name" value="PHOSPHOLIPID_GLYCEROL ACYLTRANSFERASE DOMAIN-CONTAINING PROTEIN"/>
    <property type="match status" value="1"/>
</dbReference>
<keyword evidence="2 5" id="KW-0808">Transferase</keyword>
<dbReference type="GO" id="GO:0003841">
    <property type="term" value="F:1-acylglycerol-3-phosphate O-acyltransferase activity"/>
    <property type="evidence" value="ECO:0007669"/>
    <property type="project" value="TreeGrafter"/>
</dbReference>
<proteinExistence type="predicted"/>
<evidence type="ECO:0000256" key="3">
    <source>
        <dbReference type="ARBA" id="ARBA00023315"/>
    </source>
</evidence>
<dbReference type="InterPro" id="IPR002123">
    <property type="entry name" value="Plipid/glycerol_acylTrfase"/>
</dbReference>
<dbReference type="PANTHER" id="PTHR10434">
    <property type="entry name" value="1-ACYL-SN-GLYCEROL-3-PHOSPHATE ACYLTRANSFERASE"/>
    <property type="match status" value="1"/>
</dbReference>
<keyword evidence="3 5" id="KW-0012">Acyltransferase</keyword>
<dbReference type="Pfam" id="PF01553">
    <property type="entry name" value="Acyltransferase"/>
    <property type="match status" value="1"/>
</dbReference>